<feature type="compositionally biased region" description="Low complexity" evidence="8">
    <location>
        <begin position="207"/>
        <end position="229"/>
    </location>
</feature>
<evidence type="ECO:0000313" key="10">
    <source>
        <dbReference type="Proteomes" id="UP000887572"/>
    </source>
</evidence>
<feature type="region of interest" description="Disordered" evidence="8">
    <location>
        <begin position="207"/>
        <end position="233"/>
    </location>
</feature>
<keyword evidence="3" id="KW-0563">Paired box</keyword>
<evidence type="ECO:0000256" key="8">
    <source>
        <dbReference type="SAM" id="MobiDB-lite"/>
    </source>
</evidence>
<keyword evidence="2" id="KW-0217">Developmental protein</keyword>
<dbReference type="InterPro" id="IPR043565">
    <property type="entry name" value="PAX_fam"/>
</dbReference>
<comment type="subcellular location">
    <subcellularLocation>
        <location evidence="1">Nucleus</location>
    </subcellularLocation>
</comment>
<evidence type="ECO:0000256" key="6">
    <source>
        <dbReference type="ARBA" id="ARBA00023163"/>
    </source>
</evidence>
<evidence type="ECO:0000259" key="9">
    <source>
        <dbReference type="PROSITE" id="PS51057"/>
    </source>
</evidence>
<dbReference type="PANTHER" id="PTHR45636:SF52">
    <property type="entry name" value="PAIRED DOMAIN-CONTAINING PROTEIN"/>
    <property type="match status" value="1"/>
</dbReference>
<dbReference type="SMART" id="SM00351">
    <property type="entry name" value="PAX"/>
    <property type="match status" value="1"/>
</dbReference>
<evidence type="ECO:0000313" key="11">
    <source>
        <dbReference type="WBParaSite" id="Gr19_v10_g11389.t1"/>
    </source>
</evidence>
<dbReference type="InterPro" id="IPR036388">
    <property type="entry name" value="WH-like_DNA-bd_sf"/>
</dbReference>
<dbReference type="Proteomes" id="UP000887572">
    <property type="component" value="Unplaced"/>
</dbReference>
<proteinExistence type="predicted"/>
<dbReference type="PANTHER" id="PTHR45636">
    <property type="entry name" value="PAIRED BOX PROTEIN PAX-6-RELATED-RELATED"/>
    <property type="match status" value="1"/>
</dbReference>
<dbReference type="Gene3D" id="1.10.10.10">
    <property type="entry name" value="Winged helix-like DNA-binding domain superfamily/Winged helix DNA-binding domain"/>
    <property type="match status" value="2"/>
</dbReference>
<organism evidence="10 11">
    <name type="scientific">Globodera rostochiensis</name>
    <name type="common">Golden nematode worm</name>
    <name type="synonym">Heterodera rostochiensis</name>
    <dbReference type="NCBI Taxonomy" id="31243"/>
    <lineage>
        <taxon>Eukaryota</taxon>
        <taxon>Metazoa</taxon>
        <taxon>Ecdysozoa</taxon>
        <taxon>Nematoda</taxon>
        <taxon>Chromadorea</taxon>
        <taxon>Rhabditida</taxon>
        <taxon>Tylenchina</taxon>
        <taxon>Tylenchomorpha</taxon>
        <taxon>Tylenchoidea</taxon>
        <taxon>Heteroderidae</taxon>
        <taxon>Heteroderinae</taxon>
        <taxon>Globodera</taxon>
    </lineage>
</organism>
<dbReference type="PROSITE" id="PS51057">
    <property type="entry name" value="PAIRED_2"/>
    <property type="match status" value="1"/>
</dbReference>
<dbReference type="GO" id="GO:0000978">
    <property type="term" value="F:RNA polymerase II cis-regulatory region sequence-specific DNA binding"/>
    <property type="evidence" value="ECO:0007669"/>
    <property type="project" value="TreeGrafter"/>
</dbReference>
<feature type="domain" description="Paired" evidence="9">
    <location>
        <begin position="287"/>
        <end position="410"/>
    </location>
</feature>
<sequence>MRPPHIWNTNIAQFGNALTHPAGDGGITIRTNRLPGLLRHHPSMLSPLASPSHSRRQHKRSSSVSRSTLNRLIKPNLASSHQHQTPPLIDISTPESLERDFYAWLKGELRSKRPFSSHYSSVYSSSQTPSTMFLTPLGNVKREFVGADFSGTSVFQIENASSDLSGSTAFPPMISVTGNNSSFLMTPQMMMPPSFSTLTKEDQMPHLLSSAGQSPSGSSQDSSLEGSPLQQHCLQGPAPPLEIQCFGNSECCNRMVLTEISGIKSDSLNKMGPADAAMMAPNSPGNRSSGTNQLGRTYSPGLPLSMAERQKIVQLFQEGWKICDISKYLCVTHSCVSKILQRFRATGSVRPKDAKEGRQESPLVTAIRDYRMRLGIMRQSEMREQLIRDGLCRRDNAPSRSSINHILRTKLSGLEATGKKKSQQMATVIERRNAETGRGKGGDTTAEHMALYRHMALCGSTATPVQSLHE</sequence>
<keyword evidence="5" id="KW-0238">DNA-binding</keyword>
<dbReference type="GO" id="GO:0005634">
    <property type="term" value="C:nucleus"/>
    <property type="evidence" value="ECO:0007669"/>
    <property type="project" value="UniProtKB-SubCell"/>
</dbReference>
<dbReference type="InterPro" id="IPR009057">
    <property type="entry name" value="Homeodomain-like_sf"/>
</dbReference>
<name>A0A914GUS8_GLORO</name>
<reference evidence="11" key="1">
    <citation type="submission" date="2022-11" db="UniProtKB">
        <authorList>
            <consortium name="WormBaseParasite"/>
        </authorList>
    </citation>
    <scope>IDENTIFICATION</scope>
</reference>
<dbReference type="GO" id="GO:0000981">
    <property type="term" value="F:DNA-binding transcription factor activity, RNA polymerase II-specific"/>
    <property type="evidence" value="ECO:0007669"/>
    <property type="project" value="TreeGrafter"/>
</dbReference>
<evidence type="ECO:0000256" key="3">
    <source>
        <dbReference type="ARBA" id="ARBA00022724"/>
    </source>
</evidence>
<keyword evidence="7" id="KW-0539">Nucleus</keyword>
<dbReference type="WBParaSite" id="Gr19_v10_g11389.t1">
    <property type="protein sequence ID" value="Gr19_v10_g11389.t1"/>
    <property type="gene ID" value="Gr19_v10_g11389"/>
</dbReference>
<protein>
    <submittedName>
        <fullName evidence="11">Paired domain-containing protein</fullName>
    </submittedName>
</protein>
<dbReference type="Pfam" id="PF00292">
    <property type="entry name" value="PAX"/>
    <property type="match status" value="1"/>
</dbReference>
<evidence type="ECO:0000256" key="5">
    <source>
        <dbReference type="ARBA" id="ARBA00023125"/>
    </source>
</evidence>
<keyword evidence="10" id="KW-1185">Reference proteome</keyword>
<keyword evidence="6" id="KW-0804">Transcription</keyword>
<dbReference type="AlphaFoldDB" id="A0A914GUS8"/>
<keyword evidence="4" id="KW-0805">Transcription regulation</keyword>
<evidence type="ECO:0000256" key="2">
    <source>
        <dbReference type="ARBA" id="ARBA00022473"/>
    </source>
</evidence>
<evidence type="ECO:0000256" key="7">
    <source>
        <dbReference type="ARBA" id="ARBA00023242"/>
    </source>
</evidence>
<evidence type="ECO:0000256" key="4">
    <source>
        <dbReference type="ARBA" id="ARBA00023015"/>
    </source>
</evidence>
<dbReference type="InterPro" id="IPR001523">
    <property type="entry name" value="Paired_dom"/>
</dbReference>
<accession>A0A914GUS8</accession>
<dbReference type="PRINTS" id="PR00027">
    <property type="entry name" value="PAIREDBOX"/>
</dbReference>
<evidence type="ECO:0000256" key="1">
    <source>
        <dbReference type="ARBA" id="ARBA00004123"/>
    </source>
</evidence>
<dbReference type="SUPFAM" id="SSF46689">
    <property type="entry name" value="Homeodomain-like"/>
    <property type="match status" value="1"/>
</dbReference>
<feature type="region of interest" description="Disordered" evidence="8">
    <location>
        <begin position="38"/>
        <end position="69"/>
    </location>
</feature>